<dbReference type="PANTHER" id="PTHR34512:SF30">
    <property type="entry name" value="OUTER MEMBRANE PROTEIN ASSEMBLY FACTOR BAMB"/>
    <property type="match status" value="1"/>
</dbReference>
<feature type="transmembrane region" description="Helical" evidence="2">
    <location>
        <begin position="47"/>
        <end position="68"/>
    </location>
</feature>
<dbReference type="InterPro" id="IPR011047">
    <property type="entry name" value="Quinoprotein_ADH-like_sf"/>
</dbReference>
<keyword evidence="2" id="KW-1133">Transmembrane helix</keyword>
<feature type="compositionally biased region" description="Polar residues" evidence="1">
    <location>
        <begin position="319"/>
        <end position="330"/>
    </location>
</feature>
<feature type="region of interest" description="Disordered" evidence="1">
    <location>
        <begin position="436"/>
        <end position="471"/>
    </location>
</feature>
<accession>A0A7X6L102</accession>
<evidence type="ECO:0000256" key="1">
    <source>
        <dbReference type="SAM" id="MobiDB-lite"/>
    </source>
</evidence>
<feature type="domain" description="Pyrrolo-quinoline quinone repeat" evidence="3">
    <location>
        <begin position="241"/>
        <end position="312"/>
    </location>
</feature>
<evidence type="ECO:0000256" key="2">
    <source>
        <dbReference type="SAM" id="Phobius"/>
    </source>
</evidence>
<dbReference type="InterPro" id="IPR015943">
    <property type="entry name" value="WD40/YVTN_repeat-like_dom_sf"/>
</dbReference>
<keyword evidence="2" id="KW-0812">Transmembrane</keyword>
<evidence type="ECO:0000313" key="5">
    <source>
        <dbReference type="Proteomes" id="UP000540698"/>
    </source>
</evidence>
<feature type="compositionally biased region" description="Polar residues" evidence="1">
    <location>
        <begin position="457"/>
        <end position="469"/>
    </location>
</feature>
<dbReference type="PANTHER" id="PTHR34512">
    <property type="entry name" value="CELL SURFACE PROTEIN"/>
    <property type="match status" value="1"/>
</dbReference>
<feature type="transmembrane region" description="Helical" evidence="2">
    <location>
        <begin position="164"/>
        <end position="187"/>
    </location>
</feature>
<feature type="region of interest" description="Disordered" evidence="1">
    <location>
        <begin position="319"/>
        <end position="342"/>
    </location>
</feature>
<keyword evidence="2" id="KW-0472">Membrane</keyword>
<comment type="caution">
    <text evidence="4">The sequence shown here is derived from an EMBL/GenBank/DDBJ whole genome shotgun (WGS) entry which is preliminary data.</text>
</comment>
<gene>
    <name evidence="4" type="ORF">HGB38_06435</name>
</gene>
<feature type="compositionally biased region" description="Polar residues" evidence="1">
    <location>
        <begin position="436"/>
        <end position="447"/>
    </location>
</feature>
<protein>
    <submittedName>
        <fullName evidence="4">PQQ-binding-like beta-propeller repeat protein</fullName>
    </submittedName>
</protein>
<sequence>MQSRTLWLAARARDGLLLLAALGWLVAKVEVTDVPTTIQGVVDTRFRSTATIFLIIAIAAAIGGWRLWRAVESTRRRRWQNLAAAVIVGVVVWVAAITVLLAVWGVLDSSGYVPLYELPSSPRYGLLMLWLVAGVLLGVAALTTVIALSEAVRADVQDDERSGVARAIGAGAFAVAAALVCAVVTVVSAKPAGVIDSTVTSTALPAPTSAAPVLDLSRITLAPHVGDLDSIGVTAYGLYTTHVGQLTGIDPSTGATRWYVRRPALQPRVSTAETGRVLVVRWANPYCHNDSCAESRVHAYAADTGRELWSRDIGKVPDQQQGWSEYSAPSQPIPDRLTRNNPRTGDPMWTVRAEDLGCIPGLVIFGKLVWTVRAGAVQFSCATSKSAGIYEPRIVGALDPESGRVLWTRTSVPHEQLTLPNVPDDPTDPVATVLRSNAESSSKTSNLDILDARTGQPLGTQKLGDNTGSDAPGQYALTRGYLLTVTGNTAHLTGPEGHQLWTAPLPAPLRISGTIPPSGPAWISGNALLVTVAAADRNWIVAYDLANGHPTVLAGPAPTPAGDGPLINVPVETTLITRPDPPTTISAQLSIAPWGALVSGYNCHLLIPTR</sequence>
<dbReference type="Proteomes" id="UP000540698">
    <property type="component" value="Unassembled WGS sequence"/>
</dbReference>
<evidence type="ECO:0000259" key="3">
    <source>
        <dbReference type="Pfam" id="PF13360"/>
    </source>
</evidence>
<dbReference type="Pfam" id="PF13360">
    <property type="entry name" value="PQQ_2"/>
    <property type="match status" value="1"/>
</dbReference>
<feature type="transmembrane region" description="Helical" evidence="2">
    <location>
        <begin position="80"/>
        <end position="107"/>
    </location>
</feature>
<dbReference type="EMBL" id="JAAXOS010000003">
    <property type="protein sequence ID" value="NKY25866.1"/>
    <property type="molecule type" value="Genomic_DNA"/>
</dbReference>
<evidence type="ECO:0000313" key="4">
    <source>
        <dbReference type="EMBL" id="NKY25866.1"/>
    </source>
</evidence>
<dbReference type="AlphaFoldDB" id="A0A7X6L102"/>
<name>A0A7X6L102_9NOCA</name>
<feature type="transmembrane region" description="Helical" evidence="2">
    <location>
        <begin position="127"/>
        <end position="152"/>
    </location>
</feature>
<proteinExistence type="predicted"/>
<organism evidence="4 5">
    <name type="scientific">Nocardia gamkensis</name>
    <dbReference type="NCBI Taxonomy" id="352869"/>
    <lineage>
        <taxon>Bacteria</taxon>
        <taxon>Bacillati</taxon>
        <taxon>Actinomycetota</taxon>
        <taxon>Actinomycetes</taxon>
        <taxon>Mycobacteriales</taxon>
        <taxon>Nocardiaceae</taxon>
        <taxon>Nocardia</taxon>
    </lineage>
</organism>
<dbReference type="SUPFAM" id="SSF50998">
    <property type="entry name" value="Quinoprotein alcohol dehydrogenase-like"/>
    <property type="match status" value="1"/>
</dbReference>
<dbReference type="InterPro" id="IPR002372">
    <property type="entry name" value="PQQ_rpt_dom"/>
</dbReference>
<keyword evidence="5" id="KW-1185">Reference proteome</keyword>
<reference evidence="4 5" key="1">
    <citation type="submission" date="2020-04" db="EMBL/GenBank/DDBJ databases">
        <title>MicrobeNet Type strains.</title>
        <authorList>
            <person name="Nicholson A.C."/>
        </authorList>
    </citation>
    <scope>NUCLEOTIDE SEQUENCE [LARGE SCALE GENOMIC DNA]</scope>
    <source>
        <strain evidence="4 5">DSM 44956</strain>
    </source>
</reference>
<dbReference type="Gene3D" id="2.140.10.10">
    <property type="entry name" value="Quinoprotein alcohol dehydrogenase-like superfamily"/>
    <property type="match status" value="1"/>
</dbReference>
<dbReference type="Gene3D" id="2.130.10.10">
    <property type="entry name" value="YVTN repeat-like/Quinoprotein amine dehydrogenase"/>
    <property type="match status" value="1"/>
</dbReference>